<keyword evidence="6 9" id="KW-1133">Transmembrane helix</keyword>
<dbReference type="RefSeq" id="WP_145189567.1">
    <property type="nucleotide sequence ID" value="NZ_CP036290.1"/>
</dbReference>
<keyword evidence="3" id="KW-0328">Glycosyltransferase</keyword>
<dbReference type="PANTHER" id="PTHR33908:SF11">
    <property type="entry name" value="MEMBRANE PROTEIN"/>
    <property type="match status" value="1"/>
</dbReference>
<evidence type="ECO:0000256" key="9">
    <source>
        <dbReference type="SAM" id="Phobius"/>
    </source>
</evidence>
<keyword evidence="12" id="KW-1185">Reference proteome</keyword>
<evidence type="ECO:0000256" key="5">
    <source>
        <dbReference type="ARBA" id="ARBA00022692"/>
    </source>
</evidence>
<evidence type="ECO:0000256" key="8">
    <source>
        <dbReference type="SAM" id="MobiDB-lite"/>
    </source>
</evidence>
<organism evidence="11 12">
    <name type="scientific">Rohdeia mirabilis</name>
    <dbReference type="NCBI Taxonomy" id="2528008"/>
    <lineage>
        <taxon>Bacteria</taxon>
        <taxon>Pseudomonadati</taxon>
        <taxon>Planctomycetota</taxon>
        <taxon>Planctomycetia</taxon>
        <taxon>Planctomycetia incertae sedis</taxon>
        <taxon>Rohdeia</taxon>
    </lineage>
</organism>
<feature type="region of interest" description="Disordered" evidence="8">
    <location>
        <begin position="1"/>
        <end position="24"/>
    </location>
</feature>
<dbReference type="GO" id="GO:0005886">
    <property type="term" value="C:plasma membrane"/>
    <property type="evidence" value="ECO:0007669"/>
    <property type="project" value="UniProtKB-SubCell"/>
</dbReference>
<dbReference type="OrthoDB" id="9761985at2"/>
<dbReference type="GO" id="GO:0009103">
    <property type="term" value="P:lipopolysaccharide biosynthetic process"/>
    <property type="evidence" value="ECO:0007669"/>
    <property type="project" value="UniProtKB-ARBA"/>
</dbReference>
<evidence type="ECO:0000256" key="7">
    <source>
        <dbReference type="ARBA" id="ARBA00023136"/>
    </source>
</evidence>
<dbReference type="PANTHER" id="PTHR33908">
    <property type="entry name" value="MANNOSYLTRANSFERASE YKCB-RELATED"/>
    <property type="match status" value="1"/>
</dbReference>
<dbReference type="Pfam" id="PF13231">
    <property type="entry name" value="PMT_2"/>
    <property type="match status" value="1"/>
</dbReference>
<evidence type="ECO:0000256" key="1">
    <source>
        <dbReference type="ARBA" id="ARBA00004651"/>
    </source>
</evidence>
<dbReference type="GO" id="GO:0016763">
    <property type="term" value="F:pentosyltransferase activity"/>
    <property type="evidence" value="ECO:0007669"/>
    <property type="project" value="TreeGrafter"/>
</dbReference>
<evidence type="ECO:0000256" key="4">
    <source>
        <dbReference type="ARBA" id="ARBA00022679"/>
    </source>
</evidence>
<dbReference type="EMBL" id="CP036290">
    <property type="protein sequence ID" value="QDU85712.1"/>
    <property type="molecule type" value="Genomic_DNA"/>
</dbReference>
<feature type="domain" description="Glycosyltransferase RgtA/B/C/D-like" evidence="10">
    <location>
        <begin position="85"/>
        <end position="207"/>
    </location>
</feature>
<name>A0A518D2K5_9BACT</name>
<sequence>MGSEAPTEPPNGTANGAPEDRSGRTPWPRAAIVFAVLVRVVVGLHLFLADPSTRQLVSDAAYYDAWAHTLESGEIWEAGQPFWMPPLYPWLLGGLYTITGGAIAATLFVQALVGLASTLCFVALARRLVSARAAHVAAWLWVLYAPLVLFENRLLAVNAALPLVLGGLLCTVLTLERLERGARAPWTALVAGLCFGLACLARPNLLLGPLGLAIGGWFDLRRARTNGHGASETSASNAAASNTPRLAALALAALGALAPLGAGLAANLARSDEAVLVSANGGVNFWFGNNERARGTFTAPGIEWGDIFRQRDVARSGAAQALDVPESTLDAGAVSDHWFGRGLDWIANEPGAAAGLWLRKLAANLSSTEYGIQVVPSVVRESAPSLWLMPLPFGVVLALAVLSRGRGVRYRWALVGWIVAAQVAALAYFTYSRFRLPWYPALVPFAAAGVEALWLRRGTADAADGADGSTANRPVAARPGPVAWIAALAILAASYAPTEGSYPDALRSNACVDTALAWERRGVALVDAVRRQQRPRPDALASIDLTTRERRRAWLERALEITPGDAKALDELARLEWQEGDERSAAELLERALATGVDYPPARRRLALLRFDAIDGAVRDAARGREVLDTWLRAHAPDDYGALELGLVLAEHLLARRDTDDTAALRLRQVLDWLAPVHGDDPRLADLMARASS</sequence>
<protein>
    <recommendedName>
        <fullName evidence="10">Glycosyltransferase RgtA/B/C/D-like domain-containing protein</fullName>
    </recommendedName>
</protein>
<dbReference type="Proteomes" id="UP000319342">
    <property type="component" value="Chromosome"/>
</dbReference>
<evidence type="ECO:0000313" key="11">
    <source>
        <dbReference type="EMBL" id="QDU85712.1"/>
    </source>
</evidence>
<gene>
    <name evidence="11" type="ORF">Pla163_28450</name>
</gene>
<feature type="transmembrane region" description="Helical" evidence="9">
    <location>
        <begin position="385"/>
        <end position="402"/>
    </location>
</feature>
<evidence type="ECO:0000259" key="10">
    <source>
        <dbReference type="Pfam" id="PF13231"/>
    </source>
</evidence>
<dbReference type="Gene3D" id="1.25.40.10">
    <property type="entry name" value="Tetratricopeptide repeat domain"/>
    <property type="match status" value="1"/>
</dbReference>
<feature type="transmembrane region" description="Helical" evidence="9">
    <location>
        <begin position="155"/>
        <end position="175"/>
    </location>
</feature>
<evidence type="ECO:0000256" key="2">
    <source>
        <dbReference type="ARBA" id="ARBA00022475"/>
    </source>
</evidence>
<evidence type="ECO:0000256" key="6">
    <source>
        <dbReference type="ARBA" id="ARBA00022989"/>
    </source>
</evidence>
<dbReference type="AlphaFoldDB" id="A0A518D2K5"/>
<feature type="transmembrane region" description="Helical" evidence="9">
    <location>
        <begin position="131"/>
        <end position="149"/>
    </location>
</feature>
<feature type="transmembrane region" description="Helical" evidence="9">
    <location>
        <begin position="91"/>
        <end position="124"/>
    </location>
</feature>
<dbReference type="InterPro" id="IPR050297">
    <property type="entry name" value="LipidA_mod_glycosyltrf_83"/>
</dbReference>
<dbReference type="SUPFAM" id="SSF48452">
    <property type="entry name" value="TPR-like"/>
    <property type="match status" value="1"/>
</dbReference>
<dbReference type="InterPro" id="IPR011990">
    <property type="entry name" value="TPR-like_helical_dom_sf"/>
</dbReference>
<reference evidence="11 12" key="1">
    <citation type="submission" date="2019-02" db="EMBL/GenBank/DDBJ databases">
        <title>Deep-cultivation of Planctomycetes and their phenomic and genomic characterization uncovers novel biology.</title>
        <authorList>
            <person name="Wiegand S."/>
            <person name="Jogler M."/>
            <person name="Boedeker C."/>
            <person name="Pinto D."/>
            <person name="Vollmers J."/>
            <person name="Rivas-Marin E."/>
            <person name="Kohn T."/>
            <person name="Peeters S.H."/>
            <person name="Heuer A."/>
            <person name="Rast P."/>
            <person name="Oberbeckmann S."/>
            <person name="Bunk B."/>
            <person name="Jeske O."/>
            <person name="Meyerdierks A."/>
            <person name="Storesund J.E."/>
            <person name="Kallscheuer N."/>
            <person name="Luecker S."/>
            <person name="Lage O.M."/>
            <person name="Pohl T."/>
            <person name="Merkel B.J."/>
            <person name="Hornburger P."/>
            <person name="Mueller R.-W."/>
            <person name="Bruemmer F."/>
            <person name="Labrenz M."/>
            <person name="Spormann A.M."/>
            <person name="Op den Camp H."/>
            <person name="Overmann J."/>
            <person name="Amann R."/>
            <person name="Jetten M.S.M."/>
            <person name="Mascher T."/>
            <person name="Medema M.H."/>
            <person name="Devos D.P."/>
            <person name="Kaster A.-K."/>
            <person name="Ovreas L."/>
            <person name="Rohde M."/>
            <person name="Galperin M.Y."/>
            <person name="Jogler C."/>
        </authorList>
    </citation>
    <scope>NUCLEOTIDE SEQUENCE [LARGE SCALE GENOMIC DNA]</scope>
    <source>
        <strain evidence="11 12">Pla163</strain>
    </source>
</reference>
<feature type="transmembrane region" description="Helical" evidence="9">
    <location>
        <begin position="246"/>
        <end position="266"/>
    </location>
</feature>
<feature type="transmembrane region" description="Helical" evidence="9">
    <location>
        <begin position="414"/>
        <end position="431"/>
    </location>
</feature>
<feature type="transmembrane region" description="Helical" evidence="9">
    <location>
        <begin position="30"/>
        <end position="48"/>
    </location>
</feature>
<proteinExistence type="predicted"/>
<keyword evidence="5 9" id="KW-0812">Transmembrane</keyword>
<evidence type="ECO:0000313" key="12">
    <source>
        <dbReference type="Proteomes" id="UP000319342"/>
    </source>
</evidence>
<keyword evidence="7 9" id="KW-0472">Membrane</keyword>
<keyword evidence="4" id="KW-0808">Transferase</keyword>
<comment type="subcellular location">
    <subcellularLocation>
        <location evidence="1">Cell membrane</location>
        <topology evidence="1">Multi-pass membrane protein</topology>
    </subcellularLocation>
</comment>
<keyword evidence="2" id="KW-1003">Cell membrane</keyword>
<dbReference type="InterPro" id="IPR038731">
    <property type="entry name" value="RgtA/B/C-like"/>
</dbReference>
<evidence type="ECO:0000256" key="3">
    <source>
        <dbReference type="ARBA" id="ARBA00022676"/>
    </source>
</evidence>
<accession>A0A518D2K5</accession>